<comment type="caution">
    <text evidence="1">The sequence shown here is derived from an EMBL/GenBank/DDBJ whole genome shotgun (WGS) entry which is preliminary data.</text>
</comment>
<accession>A0A9X3AQS9</accession>
<dbReference type="AlphaFoldDB" id="A0A9X3AQS9"/>
<evidence type="ECO:0000313" key="1">
    <source>
        <dbReference type="EMBL" id="MCT4703565.1"/>
    </source>
</evidence>
<dbReference type="EMBL" id="JALHAP010000082">
    <property type="protein sequence ID" value="MCT4703565.1"/>
    <property type="molecule type" value="Genomic_DNA"/>
</dbReference>
<proteinExistence type="predicted"/>
<gene>
    <name evidence="1" type="ORF">MUA00_17430</name>
</gene>
<reference evidence="1" key="1">
    <citation type="submission" date="2022-03" db="EMBL/GenBank/DDBJ databases">
        <title>Proposal of a novel genus Dryocolo and two novel species.</title>
        <authorList>
            <person name="Maddock D.W."/>
            <person name="Brady C.L."/>
            <person name="Denman S."/>
            <person name="Arnold D."/>
        </authorList>
    </citation>
    <scope>NUCLEOTIDE SEQUENCE</scope>
    <source>
        <strain evidence="1">H6W4</strain>
    </source>
</reference>
<organism evidence="1 2">
    <name type="scientific">Dryocola boscaweniae</name>
    <dbReference type="NCBI Taxonomy" id="2925397"/>
    <lineage>
        <taxon>Bacteria</taxon>
        <taxon>Pseudomonadati</taxon>
        <taxon>Pseudomonadota</taxon>
        <taxon>Gammaproteobacteria</taxon>
        <taxon>Enterobacterales</taxon>
        <taxon>Enterobacteriaceae</taxon>
        <taxon>Dryocola</taxon>
    </lineage>
</organism>
<protein>
    <submittedName>
        <fullName evidence="1">Uncharacterized protein</fullName>
    </submittedName>
</protein>
<dbReference type="RefSeq" id="WP_271124268.1">
    <property type="nucleotide sequence ID" value="NZ_JALHAN010000069.1"/>
</dbReference>
<dbReference type="Proteomes" id="UP001150641">
    <property type="component" value="Unassembled WGS sequence"/>
</dbReference>
<evidence type="ECO:0000313" key="2">
    <source>
        <dbReference type="Proteomes" id="UP001150641"/>
    </source>
</evidence>
<name>A0A9X3AQS9_9ENTR</name>
<sequence>MKSGPCGIKFDLRLTSGKSCQLPFFPDATSLLRPQARFLTLIQQVKINLFVNFFFSSTLVLVHNLKAAAAAPLLLLWPLRLMVPAA</sequence>
<keyword evidence="2" id="KW-1185">Reference proteome</keyword>